<dbReference type="SUPFAM" id="SSF51419">
    <property type="entry name" value="PLP-binding barrel"/>
    <property type="match status" value="1"/>
</dbReference>
<dbReference type="GO" id="GO:0030170">
    <property type="term" value="F:pyridoxal phosphate binding"/>
    <property type="evidence" value="ECO:0007669"/>
    <property type="project" value="UniProtKB-UniRule"/>
</dbReference>
<dbReference type="Pfam" id="PF01168">
    <property type="entry name" value="Ala_racemase_N"/>
    <property type="match status" value="1"/>
</dbReference>
<reference evidence="6" key="1">
    <citation type="journal article" date="2018" name="Mol. Biol. Evol.">
        <title>Broad Genomic Sampling Reveals a Smut Pathogenic Ancestry of the Fungal Clade Ustilaginomycotina.</title>
        <authorList>
            <person name="Kijpornyongpan T."/>
            <person name="Mondo S.J."/>
            <person name="Barry K."/>
            <person name="Sandor L."/>
            <person name="Lee J."/>
            <person name="Lipzen A."/>
            <person name="Pangilinan J."/>
            <person name="LaButti K."/>
            <person name="Hainaut M."/>
            <person name="Henrissat B."/>
            <person name="Grigoriev I.V."/>
            <person name="Spatafora J.W."/>
            <person name="Aime M.C."/>
        </authorList>
    </citation>
    <scope>NUCLEOTIDE SEQUENCE [LARGE SCALE GENOMIC DNA]</scope>
    <source>
        <strain evidence="6">MCA 4198</strain>
    </source>
</reference>
<feature type="compositionally biased region" description="Polar residues" evidence="4">
    <location>
        <begin position="10"/>
        <end position="23"/>
    </location>
</feature>
<dbReference type="GeneID" id="37042895"/>
<dbReference type="Gene3D" id="3.20.20.10">
    <property type="entry name" value="Alanine racemase"/>
    <property type="match status" value="1"/>
</dbReference>
<evidence type="ECO:0000313" key="7">
    <source>
        <dbReference type="Proteomes" id="UP000245768"/>
    </source>
</evidence>
<dbReference type="AlphaFoldDB" id="A0A316YQ21"/>
<protein>
    <recommendedName>
        <fullName evidence="2">Pyridoxal phosphate homeostasis protein</fullName>
        <shortName evidence="2">PLP homeostasis protein</shortName>
    </recommendedName>
</protein>
<evidence type="ECO:0000256" key="4">
    <source>
        <dbReference type="SAM" id="MobiDB-lite"/>
    </source>
</evidence>
<feature type="modified residue" description="N6-(pyridoxal phosphate)lysine" evidence="2">
    <location>
        <position position="52"/>
    </location>
</feature>
<dbReference type="EMBL" id="KZ819635">
    <property type="protein sequence ID" value="PWN91389.1"/>
    <property type="molecule type" value="Genomic_DNA"/>
</dbReference>
<evidence type="ECO:0000256" key="1">
    <source>
        <dbReference type="ARBA" id="ARBA00022898"/>
    </source>
</evidence>
<keyword evidence="7" id="KW-1185">Reference proteome</keyword>
<dbReference type="PANTHER" id="PTHR10146">
    <property type="entry name" value="PROLINE SYNTHETASE CO-TRANSCRIBED BACTERIAL HOMOLOG PROTEIN"/>
    <property type="match status" value="1"/>
</dbReference>
<dbReference type="PANTHER" id="PTHR10146:SF14">
    <property type="entry name" value="PYRIDOXAL PHOSPHATE HOMEOSTASIS PROTEIN"/>
    <property type="match status" value="1"/>
</dbReference>
<dbReference type="InParanoid" id="A0A316YQ21"/>
<dbReference type="InterPro" id="IPR001608">
    <property type="entry name" value="Ala_racemase_N"/>
</dbReference>
<comment type="function">
    <text evidence="2">Pyridoxal 5'-phosphate (PLP)-binding protein, which may be involved in intracellular homeostatic regulation of pyridoxal 5'-phosphate (PLP), the active form of vitamin B6.</text>
</comment>
<dbReference type="Proteomes" id="UP000245768">
    <property type="component" value="Unassembled WGS sequence"/>
</dbReference>
<evidence type="ECO:0000256" key="3">
    <source>
        <dbReference type="RuleBase" id="RU004514"/>
    </source>
</evidence>
<feature type="region of interest" description="Disordered" evidence="4">
    <location>
        <begin position="1"/>
        <end position="23"/>
    </location>
</feature>
<dbReference type="InterPro" id="IPR011078">
    <property type="entry name" value="PyrdxlP_homeostasis"/>
</dbReference>
<dbReference type="RefSeq" id="XP_025378587.1">
    <property type="nucleotide sequence ID" value="XM_025520979.1"/>
</dbReference>
<dbReference type="OrthoDB" id="10264196at2759"/>
<feature type="domain" description="Alanine racemase N-terminal" evidence="5">
    <location>
        <begin position="25"/>
        <end position="296"/>
    </location>
</feature>
<sequence length="316" mass="34080">MASSSLSSSHLRPTSEQVQRVSGQIQAVRQRISQAASHAKRRDPPRLVAISKLHPPTSILAAHTSCSPPQIHFGENYAQELESKAKVLPSSVQWHFVGKLQSNKAKVLAAIPNLYLVETLDSVKAAQALQKALVNLETKREGPLRVYLQVNTSGEDAKGGLPPLGGHEQGDKGGELVQLAQTIVQDCDRLELSGLMTIGAAAESRKGDGNGFQSKEEALEANSDFRVLSETRLALVRALRQAKVESKNSRYTQLLSGDDEEGGLELSMGMSADLEVAIWAGSDNVRVGTDCFGVRPKSRDEAMESMKHELEPPASA</sequence>
<dbReference type="FunCoup" id="A0A316YQ21">
    <property type="interactions" value="226"/>
</dbReference>
<comment type="similarity">
    <text evidence="2 3">Belongs to the pyridoxal phosphate-binding protein YggS/PROSC family.</text>
</comment>
<evidence type="ECO:0000259" key="5">
    <source>
        <dbReference type="Pfam" id="PF01168"/>
    </source>
</evidence>
<dbReference type="HAMAP" id="MF_02087">
    <property type="entry name" value="PLP_homeostasis"/>
    <property type="match status" value="1"/>
</dbReference>
<evidence type="ECO:0000256" key="2">
    <source>
        <dbReference type="HAMAP-Rule" id="MF_03225"/>
    </source>
</evidence>
<keyword evidence="1 2" id="KW-0663">Pyridoxal phosphate</keyword>
<evidence type="ECO:0000313" key="6">
    <source>
        <dbReference type="EMBL" id="PWN91389.1"/>
    </source>
</evidence>
<dbReference type="InterPro" id="IPR029066">
    <property type="entry name" value="PLP-binding_barrel"/>
</dbReference>
<name>A0A316YQ21_9BASI</name>
<gene>
    <name evidence="6" type="ORF">FA10DRAFT_265247</name>
</gene>
<dbReference type="STRING" id="215250.A0A316YQ21"/>
<dbReference type="PROSITE" id="PS01211">
    <property type="entry name" value="UPF0001"/>
    <property type="match status" value="1"/>
</dbReference>
<proteinExistence type="inferred from homology"/>
<organism evidence="6 7">
    <name type="scientific">Acaromyces ingoldii</name>
    <dbReference type="NCBI Taxonomy" id="215250"/>
    <lineage>
        <taxon>Eukaryota</taxon>
        <taxon>Fungi</taxon>
        <taxon>Dikarya</taxon>
        <taxon>Basidiomycota</taxon>
        <taxon>Ustilaginomycotina</taxon>
        <taxon>Exobasidiomycetes</taxon>
        <taxon>Exobasidiales</taxon>
        <taxon>Cryptobasidiaceae</taxon>
        <taxon>Acaromyces</taxon>
    </lineage>
</organism>
<accession>A0A316YQ21</accession>